<evidence type="ECO:0000313" key="1">
    <source>
        <dbReference type="EMBL" id="CAK9315762.1"/>
    </source>
</evidence>
<keyword evidence="2" id="KW-1185">Reference proteome</keyword>
<name>A0ABP0Y709_9ROSI</name>
<organism evidence="1 2">
    <name type="scientific">Citrullus colocynthis</name>
    <name type="common">colocynth</name>
    <dbReference type="NCBI Taxonomy" id="252529"/>
    <lineage>
        <taxon>Eukaryota</taxon>
        <taxon>Viridiplantae</taxon>
        <taxon>Streptophyta</taxon>
        <taxon>Embryophyta</taxon>
        <taxon>Tracheophyta</taxon>
        <taxon>Spermatophyta</taxon>
        <taxon>Magnoliopsida</taxon>
        <taxon>eudicotyledons</taxon>
        <taxon>Gunneridae</taxon>
        <taxon>Pentapetalae</taxon>
        <taxon>rosids</taxon>
        <taxon>fabids</taxon>
        <taxon>Cucurbitales</taxon>
        <taxon>Cucurbitaceae</taxon>
        <taxon>Benincaseae</taxon>
        <taxon>Citrullus</taxon>
    </lineage>
</organism>
<dbReference type="EMBL" id="OZ021736">
    <property type="protein sequence ID" value="CAK9315762.1"/>
    <property type="molecule type" value="Genomic_DNA"/>
</dbReference>
<sequence>MGFAIVNPGFAIDITTRQEARSVGRFVAIVHWFIPRGKSLPIRRSFTKFVRHCSSDRGSCTMWKPLAATHGAAVGVIVDRVGACWLNVSETQRGRGQRA</sequence>
<proteinExistence type="predicted"/>
<evidence type="ECO:0000313" key="2">
    <source>
        <dbReference type="Proteomes" id="UP001642487"/>
    </source>
</evidence>
<reference evidence="1 2" key="1">
    <citation type="submission" date="2024-03" db="EMBL/GenBank/DDBJ databases">
        <authorList>
            <person name="Gkanogiannis A."/>
            <person name="Becerra Lopez-Lavalle L."/>
        </authorList>
    </citation>
    <scope>NUCLEOTIDE SEQUENCE [LARGE SCALE GENOMIC DNA]</scope>
</reference>
<protein>
    <submittedName>
        <fullName evidence="1">Uncharacterized protein</fullName>
    </submittedName>
</protein>
<accession>A0ABP0Y709</accession>
<gene>
    <name evidence="1" type="ORF">CITCOLO1_LOCUS7587</name>
</gene>
<dbReference type="Proteomes" id="UP001642487">
    <property type="component" value="Chromosome 2"/>
</dbReference>